<feature type="region of interest" description="Disordered" evidence="4">
    <location>
        <begin position="31"/>
        <end position="52"/>
    </location>
</feature>
<keyword evidence="2" id="KW-0813">Transport</keyword>
<proteinExistence type="inferred from homology"/>
<dbReference type="Pfam" id="PF01547">
    <property type="entry name" value="SBP_bac_1"/>
    <property type="match status" value="1"/>
</dbReference>
<keyword evidence="7" id="KW-1185">Reference proteome</keyword>
<evidence type="ECO:0000313" key="6">
    <source>
        <dbReference type="EMBL" id="TWD74744.1"/>
    </source>
</evidence>
<dbReference type="EMBL" id="VIVK01000002">
    <property type="protein sequence ID" value="TWD74744.1"/>
    <property type="molecule type" value="Genomic_DNA"/>
</dbReference>
<evidence type="ECO:0000256" key="3">
    <source>
        <dbReference type="ARBA" id="ARBA00022729"/>
    </source>
</evidence>
<feature type="compositionally biased region" description="Polar residues" evidence="4">
    <location>
        <begin position="423"/>
        <end position="432"/>
    </location>
</feature>
<dbReference type="GO" id="GO:1901982">
    <property type="term" value="F:maltose binding"/>
    <property type="evidence" value="ECO:0007669"/>
    <property type="project" value="TreeGrafter"/>
</dbReference>
<dbReference type="SUPFAM" id="SSF53850">
    <property type="entry name" value="Periplasmic binding protein-like II"/>
    <property type="match status" value="1"/>
</dbReference>
<feature type="chain" id="PRO_5039040112" evidence="5">
    <location>
        <begin position="28"/>
        <end position="432"/>
    </location>
</feature>
<evidence type="ECO:0000256" key="1">
    <source>
        <dbReference type="ARBA" id="ARBA00008520"/>
    </source>
</evidence>
<dbReference type="OrthoDB" id="9780991at2"/>
<accession>A0A561B6Z0</accession>
<feature type="region of interest" description="Disordered" evidence="4">
    <location>
        <begin position="413"/>
        <end position="432"/>
    </location>
</feature>
<sequence length="432" mass="45698">MFTQTNRVRRRLVTGGALLTATALALAGCGRSEDSGAAAPESTTSVGSGPATGDLTVWAMGTEGENLPQLTKAFEQANPGTKVTVTPIPWDAAHNKFTTAITAQSLPDAAMVGTTWMGEFAGLDALDPTPNGFDTAGFFPGALDTTKVGGVGYGVPWYVETRVVYYRKDLAAKAGITTPPTDWDGLKAMAKAMQDKAGAKYGINLQPGGQGSWQTVMPFAWSAGASITSDDDKQFTLDSPEMQEGLKYYQSFFTEKVAGTDLPPNQTEAQFVSGQVPMFISGPWMAGSIAKLGGDKMKANIGVFELPKNKTSTSFVGGSNFVVFKASKNKDSAWKLVQWLSEAKTQTEWYKLSTDLPAVQSAWQDPSIASDPLLPVFGKQLETAKAPPAIVNWEQVATAFDAEVEKMAKAGQSPADTAKAIQTKATSIGTGS</sequence>
<dbReference type="PANTHER" id="PTHR30061">
    <property type="entry name" value="MALTOSE-BINDING PERIPLASMIC PROTEIN"/>
    <property type="match status" value="1"/>
</dbReference>
<evidence type="ECO:0000256" key="5">
    <source>
        <dbReference type="SAM" id="SignalP"/>
    </source>
</evidence>
<dbReference type="PROSITE" id="PS51257">
    <property type="entry name" value="PROKAR_LIPOPROTEIN"/>
    <property type="match status" value="1"/>
</dbReference>
<dbReference type="InterPro" id="IPR006311">
    <property type="entry name" value="TAT_signal"/>
</dbReference>
<comment type="caution">
    <text evidence="6">The sequence shown here is derived from an EMBL/GenBank/DDBJ whole genome shotgun (WGS) entry which is preliminary data.</text>
</comment>
<reference evidence="6 7" key="1">
    <citation type="submission" date="2019-06" db="EMBL/GenBank/DDBJ databases">
        <title>Sequencing the genomes of 1000 actinobacteria strains.</title>
        <authorList>
            <person name="Klenk H.-P."/>
        </authorList>
    </citation>
    <scope>NUCLEOTIDE SEQUENCE [LARGE SCALE GENOMIC DNA]</scope>
    <source>
        <strain evidence="6 7">DSM 24683</strain>
    </source>
</reference>
<dbReference type="GO" id="GO:0042956">
    <property type="term" value="P:maltodextrin transmembrane transport"/>
    <property type="evidence" value="ECO:0007669"/>
    <property type="project" value="TreeGrafter"/>
</dbReference>
<name>A0A561B6Z0_9ACTN</name>
<evidence type="ECO:0000313" key="7">
    <source>
        <dbReference type="Proteomes" id="UP000318380"/>
    </source>
</evidence>
<evidence type="ECO:0000256" key="4">
    <source>
        <dbReference type="SAM" id="MobiDB-lite"/>
    </source>
</evidence>
<dbReference type="AlphaFoldDB" id="A0A561B6Z0"/>
<evidence type="ECO:0000256" key="2">
    <source>
        <dbReference type="ARBA" id="ARBA00022448"/>
    </source>
</evidence>
<protein>
    <submittedName>
        <fullName evidence="6">Carbohydrate ABC transporter substrate-binding protein (CUT1 family)</fullName>
    </submittedName>
</protein>
<comment type="similarity">
    <text evidence="1">Belongs to the bacterial solute-binding protein 1 family.</text>
</comment>
<dbReference type="InterPro" id="IPR006059">
    <property type="entry name" value="SBP"/>
</dbReference>
<dbReference type="CDD" id="cd14747">
    <property type="entry name" value="PBP2_MalE"/>
    <property type="match status" value="1"/>
</dbReference>
<dbReference type="Gene3D" id="3.40.190.10">
    <property type="entry name" value="Periplasmic binding protein-like II"/>
    <property type="match status" value="2"/>
</dbReference>
<dbReference type="Proteomes" id="UP000318380">
    <property type="component" value="Unassembled WGS sequence"/>
</dbReference>
<keyword evidence="3 5" id="KW-0732">Signal</keyword>
<dbReference type="PROSITE" id="PS51318">
    <property type="entry name" value="TAT"/>
    <property type="match status" value="1"/>
</dbReference>
<dbReference type="RefSeq" id="WP_145813529.1">
    <property type="nucleotide sequence ID" value="NZ_VIVK01000002.1"/>
</dbReference>
<feature type="signal peptide" evidence="5">
    <location>
        <begin position="1"/>
        <end position="27"/>
    </location>
</feature>
<dbReference type="GO" id="GO:0055052">
    <property type="term" value="C:ATP-binding cassette (ABC) transporter complex, substrate-binding subunit-containing"/>
    <property type="evidence" value="ECO:0007669"/>
    <property type="project" value="TreeGrafter"/>
</dbReference>
<dbReference type="GO" id="GO:0015768">
    <property type="term" value="P:maltose transport"/>
    <property type="evidence" value="ECO:0007669"/>
    <property type="project" value="TreeGrafter"/>
</dbReference>
<dbReference type="PANTHER" id="PTHR30061:SF50">
    <property type="entry name" value="MALTOSE_MALTODEXTRIN-BINDING PERIPLASMIC PROTEIN"/>
    <property type="match status" value="1"/>
</dbReference>
<organism evidence="6 7">
    <name type="scientific">Kribbella amoyensis</name>
    <dbReference type="NCBI Taxonomy" id="996641"/>
    <lineage>
        <taxon>Bacteria</taxon>
        <taxon>Bacillati</taxon>
        <taxon>Actinomycetota</taxon>
        <taxon>Actinomycetes</taxon>
        <taxon>Propionibacteriales</taxon>
        <taxon>Kribbellaceae</taxon>
        <taxon>Kribbella</taxon>
    </lineage>
</organism>
<gene>
    <name evidence="6" type="ORF">FB561_6175</name>
</gene>